<dbReference type="InterPro" id="IPR029056">
    <property type="entry name" value="Ribokinase-like"/>
</dbReference>
<sequence>MSGADPARVICAGHVNWDVTLSVDRLPGADAEATITDQSQSCGGSASNAATGLAALGNDTTILGSVGDDENGHLATRALDSAGVDCDPLVVADTETAVKYLVVDPAGEVAVLGNEGGNEAFGADDLDDAILAAADHLHLTSQDPDTAAELADRAHDHGLRVSFDPGRRIDARDFTAPLARSDLVFVNEREASTAIEDHFGPADGLDKTVVLKHGAAGAEVLTPCGHYASHDGFPVEAVDTTGAGDAFAAGFLTAWLDGDAEPDFDRCLAVANACGALAAGVRGPSPPLSWDRIEDLLDT</sequence>
<evidence type="ECO:0000256" key="1">
    <source>
        <dbReference type="ARBA" id="ARBA00010688"/>
    </source>
</evidence>
<dbReference type="PANTHER" id="PTHR10584">
    <property type="entry name" value="SUGAR KINASE"/>
    <property type="match status" value="1"/>
</dbReference>
<dbReference type="OrthoDB" id="26949at2157"/>
<dbReference type="RefSeq" id="WP_092663092.1">
    <property type="nucleotide sequence ID" value="NZ_FOCX01000023.1"/>
</dbReference>
<dbReference type="InterPro" id="IPR011611">
    <property type="entry name" value="PfkB_dom"/>
</dbReference>
<evidence type="ECO:0000259" key="5">
    <source>
        <dbReference type="Pfam" id="PF00294"/>
    </source>
</evidence>
<keyword evidence="7" id="KW-1185">Reference proteome</keyword>
<evidence type="ECO:0000256" key="3">
    <source>
        <dbReference type="ARBA" id="ARBA00022777"/>
    </source>
</evidence>
<organism evidence="6 7">
    <name type="scientific">Halorientalis persicus</name>
    <dbReference type="NCBI Taxonomy" id="1367881"/>
    <lineage>
        <taxon>Archaea</taxon>
        <taxon>Methanobacteriati</taxon>
        <taxon>Methanobacteriota</taxon>
        <taxon>Stenosarchaea group</taxon>
        <taxon>Halobacteria</taxon>
        <taxon>Halobacteriales</taxon>
        <taxon>Haloarculaceae</taxon>
        <taxon>Halorientalis</taxon>
    </lineage>
</organism>
<dbReference type="InterPro" id="IPR002173">
    <property type="entry name" value="Carboh/pur_kinase_PfkB_CS"/>
</dbReference>
<proteinExistence type="inferred from homology"/>
<feature type="domain" description="Carbohydrate kinase PfkB" evidence="5">
    <location>
        <begin position="8"/>
        <end position="288"/>
    </location>
</feature>
<dbReference type="AlphaFoldDB" id="A0A1H8TMF3"/>
<reference evidence="7" key="1">
    <citation type="submission" date="2016-10" db="EMBL/GenBank/DDBJ databases">
        <authorList>
            <person name="Varghese N."/>
            <person name="Submissions S."/>
        </authorList>
    </citation>
    <scope>NUCLEOTIDE SEQUENCE [LARGE SCALE GENOMIC DNA]</scope>
    <source>
        <strain evidence="7">IBRC-M 10043</strain>
    </source>
</reference>
<dbReference type="InterPro" id="IPR002139">
    <property type="entry name" value="Ribo/fructo_kinase"/>
</dbReference>
<dbReference type="GO" id="GO:0006796">
    <property type="term" value="P:phosphate-containing compound metabolic process"/>
    <property type="evidence" value="ECO:0007669"/>
    <property type="project" value="UniProtKB-ARBA"/>
</dbReference>
<dbReference type="Proteomes" id="UP000198775">
    <property type="component" value="Unassembled WGS sequence"/>
</dbReference>
<dbReference type="Pfam" id="PF00294">
    <property type="entry name" value="PfkB"/>
    <property type="match status" value="1"/>
</dbReference>
<accession>A0A1H8TMF3</accession>
<keyword evidence="3 4" id="KW-0418">Kinase</keyword>
<dbReference type="PROSITE" id="PS00584">
    <property type="entry name" value="PFKB_KINASES_2"/>
    <property type="match status" value="1"/>
</dbReference>
<dbReference type="GO" id="GO:0016301">
    <property type="term" value="F:kinase activity"/>
    <property type="evidence" value="ECO:0007669"/>
    <property type="project" value="UniProtKB-KW"/>
</dbReference>
<dbReference type="PRINTS" id="PR00990">
    <property type="entry name" value="RIBOKINASE"/>
</dbReference>
<evidence type="ECO:0000256" key="2">
    <source>
        <dbReference type="ARBA" id="ARBA00022679"/>
    </source>
</evidence>
<name>A0A1H8TMF3_9EURY</name>
<dbReference type="EMBL" id="FOCX01000023">
    <property type="protein sequence ID" value="SEO91723.1"/>
    <property type="molecule type" value="Genomic_DNA"/>
</dbReference>
<dbReference type="Gene3D" id="3.40.1190.20">
    <property type="match status" value="1"/>
</dbReference>
<dbReference type="PANTHER" id="PTHR10584:SF166">
    <property type="entry name" value="RIBOKINASE"/>
    <property type="match status" value="1"/>
</dbReference>
<protein>
    <submittedName>
        <fullName evidence="6">Ribokinase</fullName>
    </submittedName>
</protein>
<evidence type="ECO:0000256" key="4">
    <source>
        <dbReference type="RuleBase" id="RU003704"/>
    </source>
</evidence>
<comment type="similarity">
    <text evidence="1 4">Belongs to the carbohydrate kinase PfkB family.</text>
</comment>
<dbReference type="SUPFAM" id="SSF53613">
    <property type="entry name" value="Ribokinase-like"/>
    <property type="match status" value="1"/>
</dbReference>
<evidence type="ECO:0000313" key="7">
    <source>
        <dbReference type="Proteomes" id="UP000198775"/>
    </source>
</evidence>
<keyword evidence="2 4" id="KW-0808">Transferase</keyword>
<gene>
    <name evidence="6" type="ORF">SAMN05216388_102315</name>
</gene>
<evidence type="ECO:0000313" key="6">
    <source>
        <dbReference type="EMBL" id="SEO91723.1"/>
    </source>
</evidence>